<protein>
    <submittedName>
        <fullName evidence="1">Uncharacterized protein</fullName>
    </submittedName>
</protein>
<gene>
    <name evidence="1" type="ORF">LCGC14_2495280</name>
</gene>
<accession>A0A0F9B483</accession>
<organism evidence="1">
    <name type="scientific">marine sediment metagenome</name>
    <dbReference type="NCBI Taxonomy" id="412755"/>
    <lineage>
        <taxon>unclassified sequences</taxon>
        <taxon>metagenomes</taxon>
        <taxon>ecological metagenomes</taxon>
    </lineage>
</organism>
<dbReference type="AlphaFoldDB" id="A0A0F9B483"/>
<comment type="caution">
    <text evidence="1">The sequence shown here is derived from an EMBL/GenBank/DDBJ whole genome shotgun (WGS) entry which is preliminary data.</text>
</comment>
<evidence type="ECO:0000313" key="1">
    <source>
        <dbReference type="EMBL" id="KKL16470.1"/>
    </source>
</evidence>
<proteinExistence type="predicted"/>
<name>A0A0F9B483_9ZZZZ</name>
<sequence>MTDEDRKLIFEFGGFSYFDDWYYLYQDALCISRFSGETDPDMDWYFKYARPKIEEKRGHLEYFKFLLNWIIDFTGKDKDPAEAFGQALLKLIKED</sequence>
<reference evidence="1" key="1">
    <citation type="journal article" date="2015" name="Nature">
        <title>Complex archaea that bridge the gap between prokaryotes and eukaryotes.</title>
        <authorList>
            <person name="Spang A."/>
            <person name="Saw J.H."/>
            <person name="Jorgensen S.L."/>
            <person name="Zaremba-Niedzwiedzka K."/>
            <person name="Martijn J."/>
            <person name="Lind A.E."/>
            <person name="van Eijk R."/>
            <person name="Schleper C."/>
            <person name="Guy L."/>
            <person name="Ettema T.J."/>
        </authorList>
    </citation>
    <scope>NUCLEOTIDE SEQUENCE</scope>
</reference>
<dbReference type="EMBL" id="LAZR01039648">
    <property type="protein sequence ID" value="KKL16470.1"/>
    <property type="molecule type" value="Genomic_DNA"/>
</dbReference>